<dbReference type="SUPFAM" id="SSF56925">
    <property type="entry name" value="OMPA-like"/>
    <property type="match status" value="1"/>
</dbReference>
<feature type="compositionally biased region" description="Low complexity" evidence="1">
    <location>
        <begin position="120"/>
        <end position="134"/>
    </location>
</feature>
<dbReference type="InterPro" id="IPR011250">
    <property type="entry name" value="OMP/PagP_B-barrel"/>
</dbReference>
<dbReference type="EMBL" id="FXTH01000002">
    <property type="protein sequence ID" value="SMO40799.1"/>
    <property type="molecule type" value="Genomic_DNA"/>
</dbReference>
<keyword evidence="2" id="KW-0472">Membrane</keyword>
<feature type="transmembrane region" description="Helical" evidence="2">
    <location>
        <begin position="51"/>
        <end position="69"/>
    </location>
</feature>
<organism evidence="3 4">
    <name type="scientific">Fodinibius sediminis</name>
    <dbReference type="NCBI Taxonomy" id="1214077"/>
    <lineage>
        <taxon>Bacteria</taxon>
        <taxon>Pseudomonadati</taxon>
        <taxon>Balneolota</taxon>
        <taxon>Balneolia</taxon>
        <taxon>Balneolales</taxon>
        <taxon>Balneolaceae</taxon>
        <taxon>Fodinibius</taxon>
    </lineage>
</organism>
<keyword evidence="2" id="KW-1133">Transmembrane helix</keyword>
<protein>
    <recommendedName>
        <fullName evidence="5">Outer membrane protein beta-barrel domain-containing protein</fullName>
    </recommendedName>
</protein>
<reference evidence="3 4" key="1">
    <citation type="submission" date="2017-05" db="EMBL/GenBank/DDBJ databases">
        <authorList>
            <person name="Varghese N."/>
            <person name="Submissions S."/>
        </authorList>
    </citation>
    <scope>NUCLEOTIDE SEQUENCE [LARGE SCALE GENOMIC DNA]</scope>
    <source>
        <strain evidence="3 4">DSM 21194</strain>
    </source>
</reference>
<sequence length="421" mass="46410">MSDNNNKDPIEELFKKKVEEYDIDYRESDWIALEQQLDRQAEQQAAQKKRWLIAAALLFLFSLLGYAVYQNYQDIQHINEQLSHQNTPAQSTDDNEEGRSGQADPTQEQPAGRDTANNSRAPAPAGDPARAAQRFPGTGEGADEQADDGGQLRIAAEAIEMIPSRRLGCASCQLNELKTEPDTPILAKAAPPLPRDKQTANATDAPQKSPAPATRPEPQPQPAAASRTSVSLAAGPDLSTVGSLSEFYDPGYNLGLLFSYRLTNNVSIRGGVIRSSVRYVADGNEYRAPRGFWSYGTIPSRTTAQCIILDIPVSLQYDFLHLAKSELYASAGANSYIMLSEDYQFDYNSSNSHLVQQWSGKTGTRHWLSNLQLSVGYRHRLNAGLSIQVEPFIKLPLKEVGWGNVKLYSIGSLVSLNYNLN</sequence>
<keyword evidence="4" id="KW-1185">Reference proteome</keyword>
<evidence type="ECO:0000313" key="4">
    <source>
        <dbReference type="Proteomes" id="UP000317593"/>
    </source>
</evidence>
<name>A0A521B174_9BACT</name>
<gene>
    <name evidence="3" type="ORF">SAMN06265218_10278</name>
</gene>
<feature type="compositionally biased region" description="Polar residues" evidence="1">
    <location>
        <begin position="103"/>
        <end position="119"/>
    </location>
</feature>
<keyword evidence="2" id="KW-0812">Transmembrane</keyword>
<dbReference type="RefSeq" id="WP_142712967.1">
    <property type="nucleotide sequence ID" value="NZ_FXTH01000002.1"/>
</dbReference>
<evidence type="ECO:0000313" key="3">
    <source>
        <dbReference type="EMBL" id="SMO40799.1"/>
    </source>
</evidence>
<feature type="region of interest" description="Disordered" evidence="1">
    <location>
        <begin position="85"/>
        <end position="149"/>
    </location>
</feature>
<proteinExistence type="predicted"/>
<dbReference type="Proteomes" id="UP000317593">
    <property type="component" value="Unassembled WGS sequence"/>
</dbReference>
<dbReference type="AlphaFoldDB" id="A0A521B174"/>
<accession>A0A521B174</accession>
<feature type="region of interest" description="Disordered" evidence="1">
    <location>
        <begin position="183"/>
        <end position="230"/>
    </location>
</feature>
<evidence type="ECO:0000256" key="1">
    <source>
        <dbReference type="SAM" id="MobiDB-lite"/>
    </source>
</evidence>
<evidence type="ECO:0000256" key="2">
    <source>
        <dbReference type="SAM" id="Phobius"/>
    </source>
</evidence>
<evidence type="ECO:0008006" key="5">
    <source>
        <dbReference type="Google" id="ProtNLM"/>
    </source>
</evidence>
<dbReference type="OrthoDB" id="1523584at2"/>